<accession>A0A4P9WLL8</accession>
<organism evidence="1 2">
    <name type="scientific">Blyttiomyces helicus</name>
    <dbReference type="NCBI Taxonomy" id="388810"/>
    <lineage>
        <taxon>Eukaryota</taxon>
        <taxon>Fungi</taxon>
        <taxon>Fungi incertae sedis</taxon>
        <taxon>Chytridiomycota</taxon>
        <taxon>Chytridiomycota incertae sedis</taxon>
        <taxon>Chytridiomycetes</taxon>
        <taxon>Chytridiomycetes incertae sedis</taxon>
        <taxon>Blyttiomyces</taxon>
    </lineage>
</organism>
<dbReference type="AlphaFoldDB" id="A0A4P9WLL8"/>
<dbReference type="Proteomes" id="UP000269721">
    <property type="component" value="Unassembled WGS sequence"/>
</dbReference>
<reference evidence="2" key="1">
    <citation type="journal article" date="2018" name="Nat. Microbiol.">
        <title>Leveraging single-cell genomics to expand the fungal tree of life.</title>
        <authorList>
            <person name="Ahrendt S.R."/>
            <person name="Quandt C.A."/>
            <person name="Ciobanu D."/>
            <person name="Clum A."/>
            <person name="Salamov A."/>
            <person name="Andreopoulos B."/>
            <person name="Cheng J.F."/>
            <person name="Woyke T."/>
            <person name="Pelin A."/>
            <person name="Henrissat B."/>
            <person name="Reynolds N.K."/>
            <person name="Benny G.L."/>
            <person name="Smith M.E."/>
            <person name="James T.Y."/>
            <person name="Grigoriev I.V."/>
        </authorList>
    </citation>
    <scope>NUCLEOTIDE SEQUENCE [LARGE SCALE GENOMIC DNA]</scope>
</reference>
<proteinExistence type="predicted"/>
<sequence>MEVQDFVTVLDLSAFQRKETLEAGTHRNTLLRLIIDNAYHSNACSDIANVDYGKYASSPDISERKFGLSNLSLICKENPIVSSEPSKDISLRPLPSNRSVLSSHPLSSQSARFPMFSDVVRKYITKNKEQILEDMKKIHVSNMHIYNVPMLSLQGVKSEVGRSLPTLLKFFPEGSSERECEVCWTELFDGNPLKVPQTHVPNVGHAMRKQVALLVIIKGSKKVFPAITEKVLFVQAVLFSYWHVTLKTRGQAKERSLSLVFENVDLALLNSLRAAVLDSPTSWAYHYIFVYKSTLADGDGLDFETLRFLLQQIPVSQFQMSYIRLQGPKIVTSRNLKFYKVPSREQKSEINEAVACIDGNLQDGPYTAIVKGVGDGPADVRVLSEPEDSRNNRGRTFREAIVNEFKTVILPKDVGCMLFRNSSNDGRISKTTIQYPPTNATQPLDISLFSFKDEEEIDITLVAATGSPLKDAKWSAVSQASCHFVEGDKVAFKMEVVHSMHDPSEVLRKAIQCQIDWLKLLARLIDEAPFSPEPTV</sequence>
<keyword evidence="2" id="KW-1185">Reference proteome</keyword>
<evidence type="ECO:0000313" key="1">
    <source>
        <dbReference type="EMBL" id="RKO93929.1"/>
    </source>
</evidence>
<name>A0A4P9WLL8_9FUNG</name>
<evidence type="ECO:0000313" key="2">
    <source>
        <dbReference type="Proteomes" id="UP000269721"/>
    </source>
</evidence>
<gene>
    <name evidence="1" type="ORF">BDK51DRAFT_43375</name>
</gene>
<dbReference type="EMBL" id="KZ994067">
    <property type="protein sequence ID" value="RKO93929.1"/>
    <property type="molecule type" value="Genomic_DNA"/>
</dbReference>
<protein>
    <submittedName>
        <fullName evidence="1">Uncharacterized protein</fullName>
    </submittedName>
</protein>